<comment type="similarity">
    <text evidence="1">Belongs to the SMP-30/CGR1 family.</text>
</comment>
<evidence type="ECO:0000256" key="1">
    <source>
        <dbReference type="ARBA" id="ARBA00008853"/>
    </source>
</evidence>
<organism evidence="6 7">
    <name type="scientific">Propionibacterium australiense</name>
    <dbReference type="NCBI Taxonomy" id="119981"/>
    <lineage>
        <taxon>Bacteria</taxon>
        <taxon>Bacillati</taxon>
        <taxon>Actinomycetota</taxon>
        <taxon>Actinomycetes</taxon>
        <taxon>Propionibacteriales</taxon>
        <taxon>Propionibacteriaceae</taxon>
        <taxon>Propionibacterium</taxon>
    </lineage>
</organism>
<keyword evidence="4" id="KW-0479">Metal-binding</keyword>
<dbReference type="InterPro" id="IPR011042">
    <property type="entry name" value="6-blade_b-propeller_TolB-like"/>
</dbReference>
<feature type="binding site" evidence="4">
    <location>
        <position position="28"/>
    </location>
    <ligand>
        <name>a divalent metal cation</name>
        <dbReference type="ChEBI" id="CHEBI:60240"/>
    </ligand>
</feature>
<dbReference type="SUPFAM" id="SSF63829">
    <property type="entry name" value="Calcium-dependent phosphotriesterase"/>
    <property type="match status" value="1"/>
</dbReference>
<dbReference type="PANTHER" id="PTHR47572:SF4">
    <property type="entry name" value="LACTONASE DRP35"/>
    <property type="match status" value="1"/>
</dbReference>
<dbReference type="PRINTS" id="PR01790">
    <property type="entry name" value="SMP30FAMILY"/>
</dbReference>
<name>A0A383S6E4_9ACTN</name>
<dbReference type="InterPro" id="IPR013658">
    <property type="entry name" value="SGL"/>
</dbReference>
<comment type="cofactor">
    <cofactor evidence="4">
        <name>Zn(2+)</name>
        <dbReference type="ChEBI" id="CHEBI:29105"/>
    </cofactor>
    <text evidence="4">Binds 1 divalent metal cation per subunit.</text>
</comment>
<keyword evidence="2" id="KW-0378">Hydrolase</keyword>
<reference evidence="7" key="1">
    <citation type="submission" date="2018-08" db="EMBL/GenBank/DDBJ databases">
        <authorList>
            <person name="Hornung B."/>
        </authorList>
    </citation>
    <scope>NUCLEOTIDE SEQUENCE [LARGE SCALE GENOMIC DNA]</scope>
</reference>
<dbReference type="PANTHER" id="PTHR47572">
    <property type="entry name" value="LIPOPROTEIN-RELATED"/>
    <property type="match status" value="1"/>
</dbReference>
<accession>A0A383S6E4</accession>
<dbReference type="Pfam" id="PF08450">
    <property type="entry name" value="SGL"/>
    <property type="match status" value="1"/>
</dbReference>
<evidence type="ECO:0000313" key="6">
    <source>
        <dbReference type="EMBL" id="SYZ33487.1"/>
    </source>
</evidence>
<feature type="binding site" evidence="4">
    <location>
        <position position="231"/>
    </location>
    <ligand>
        <name>a divalent metal cation</name>
        <dbReference type="ChEBI" id="CHEBI:60240"/>
    </ligand>
</feature>
<proteinExistence type="inferred from homology"/>
<evidence type="ECO:0000259" key="5">
    <source>
        <dbReference type="Pfam" id="PF08450"/>
    </source>
</evidence>
<dbReference type="GO" id="GO:0016787">
    <property type="term" value="F:hydrolase activity"/>
    <property type="evidence" value="ECO:0007669"/>
    <property type="project" value="UniProtKB-KW"/>
</dbReference>
<evidence type="ECO:0000256" key="3">
    <source>
        <dbReference type="PIRSR" id="PIRSR605511-1"/>
    </source>
</evidence>
<dbReference type="Proteomes" id="UP000263928">
    <property type="component" value="Unassembled WGS sequence"/>
</dbReference>
<dbReference type="AlphaFoldDB" id="A0A383S6E4"/>
<evidence type="ECO:0000256" key="4">
    <source>
        <dbReference type="PIRSR" id="PIRSR605511-2"/>
    </source>
</evidence>
<dbReference type="InterPro" id="IPR051262">
    <property type="entry name" value="SMP-30/CGR1_Lactonase"/>
</dbReference>
<gene>
    <name evidence="6" type="ORF">PROPAUS_1406</name>
</gene>
<keyword evidence="4" id="KW-0862">Zinc</keyword>
<dbReference type="InterPro" id="IPR005511">
    <property type="entry name" value="SMP-30"/>
</dbReference>
<feature type="binding site" evidence="4">
    <location>
        <position position="114"/>
    </location>
    <ligand>
        <name>substrate</name>
    </ligand>
</feature>
<dbReference type="GO" id="GO:0046872">
    <property type="term" value="F:metal ion binding"/>
    <property type="evidence" value="ECO:0007669"/>
    <property type="project" value="UniProtKB-KW"/>
</dbReference>
<sequence length="311" mass="34674">MIKDDARLILSEAPEVLGDGTVTAGWAEGPAWVREEGILLFSDIHGNRILQWSEETNKITVWQENCEYTNGRTTGLNGEIIQCSHGRRSVEMVHDGVTSEIVGEWQGRRFNSPNDVVVKSDGTIWFSDPSYGIRRPGEGYEGELEYGDHWVFRFDPVAQKIDPVILDVEMPNGLAFSPDESLLYSSDNSIDLPNNDPNPNGTHSIRVYKVLEGRLLKGGRDFVLVNSGIADGIRVDELGNVWSCEFDGIHIYTPEARLIGFVPTPEGHIGNMCFGGGGCDGTDVFMLAGHQPYRLRTRVRDASHVLRGWWR</sequence>
<dbReference type="RefSeq" id="WP_119161829.1">
    <property type="nucleotide sequence ID" value="NZ_LR134442.1"/>
</dbReference>
<dbReference type="Gene3D" id="2.120.10.30">
    <property type="entry name" value="TolB, C-terminal domain"/>
    <property type="match status" value="1"/>
</dbReference>
<evidence type="ECO:0000313" key="7">
    <source>
        <dbReference type="Proteomes" id="UP000263928"/>
    </source>
</evidence>
<feature type="active site" description="Proton donor/acceptor" evidence="3">
    <location>
        <position position="231"/>
    </location>
</feature>
<evidence type="ECO:0000256" key="2">
    <source>
        <dbReference type="ARBA" id="ARBA00022801"/>
    </source>
</evidence>
<dbReference type="EMBL" id="UNQJ01000008">
    <property type="protein sequence ID" value="SYZ33487.1"/>
    <property type="molecule type" value="Genomic_DNA"/>
</dbReference>
<keyword evidence="7" id="KW-1185">Reference proteome</keyword>
<protein>
    <submittedName>
        <fullName evidence="6">Six-bladed beta-propeller, TolB-like</fullName>
    </submittedName>
</protein>
<feature type="binding site" evidence="4">
    <location>
        <position position="172"/>
    </location>
    <ligand>
        <name>a divalent metal cation</name>
        <dbReference type="ChEBI" id="CHEBI:60240"/>
    </ligand>
</feature>
<feature type="domain" description="SMP-30/Gluconolactonase/LRE-like region" evidence="5">
    <location>
        <begin position="26"/>
        <end position="277"/>
    </location>
</feature>